<protein>
    <submittedName>
        <fullName evidence="2">Uncharacterized protein</fullName>
    </submittedName>
</protein>
<evidence type="ECO:0000313" key="2">
    <source>
        <dbReference type="EMBL" id="MFC6704799.1"/>
    </source>
</evidence>
<gene>
    <name evidence="2" type="ORF">ACFQDH_05855</name>
</gene>
<sequence>MRTLARNAVTATALAGLLATLGSVGVAHAAPAGGAQTFQLHYNSSVSDQVSQVIGHGSISGVGTDVENLGDTGGQAVFTFKNGSVVVDVTSDNETMDLNLKACHAVVSLSGDWHIDHGTGAYAGASGVGTFSGTRTIFGARIKGVCQGPDSGVEPRMETSAVMLTGTRTLG</sequence>
<reference evidence="3" key="1">
    <citation type="journal article" date="2019" name="Int. J. Syst. Evol. Microbiol.">
        <title>The Global Catalogue of Microorganisms (GCM) 10K type strain sequencing project: providing services to taxonomists for standard genome sequencing and annotation.</title>
        <authorList>
            <consortium name="The Broad Institute Genomics Platform"/>
            <consortium name="The Broad Institute Genome Sequencing Center for Infectious Disease"/>
            <person name="Wu L."/>
            <person name="Ma J."/>
        </authorList>
    </citation>
    <scope>NUCLEOTIDE SEQUENCE [LARGE SCALE GENOMIC DNA]</scope>
    <source>
        <strain evidence="3">CCUG 58127</strain>
    </source>
</reference>
<keyword evidence="3" id="KW-1185">Reference proteome</keyword>
<dbReference type="EMBL" id="JBHSWH010000001">
    <property type="protein sequence ID" value="MFC6704799.1"/>
    <property type="molecule type" value="Genomic_DNA"/>
</dbReference>
<evidence type="ECO:0000256" key="1">
    <source>
        <dbReference type="SAM" id="SignalP"/>
    </source>
</evidence>
<name>A0ABW2AD19_9MICO</name>
<dbReference type="Proteomes" id="UP001596298">
    <property type="component" value="Unassembled WGS sequence"/>
</dbReference>
<feature type="chain" id="PRO_5045771657" evidence="1">
    <location>
        <begin position="30"/>
        <end position="171"/>
    </location>
</feature>
<comment type="caution">
    <text evidence="2">The sequence shown here is derived from an EMBL/GenBank/DDBJ whole genome shotgun (WGS) entry which is preliminary data.</text>
</comment>
<keyword evidence="1" id="KW-0732">Signal</keyword>
<proteinExistence type="predicted"/>
<accession>A0ABW2AD19</accession>
<organism evidence="2 3">
    <name type="scientific">Flexivirga alba</name>
    <dbReference type="NCBI Taxonomy" id="702742"/>
    <lineage>
        <taxon>Bacteria</taxon>
        <taxon>Bacillati</taxon>
        <taxon>Actinomycetota</taxon>
        <taxon>Actinomycetes</taxon>
        <taxon>Micrococcales</taxon>
        <taxon>Dermacoccaceae</taxon>
        <taxon>Flexivirga</taxon>
    </lineage>
</organism>
<feature type="signal peptide" evidence="1">
    <location>
        <begin position="1"/>
        <end position="29"/>
    </location>
</feature>
<evidence type="ECO:0000313" key="3">
    <source>
        <dbReference type="Proteomes" id="UP001596298"/>
    </source>
</evidence>
<dbReference type="RefSeq" id="WP_382399356.1">
    <property type="nucleotide sequence ID" value="NZ_JBHSWH010000001.1"/>
</dbReference>